<dbReference type="OrthoDB" id="1929172at2759"/>
<dbReference type="AlphaFoldDB" id="A0A2C9UPI8"/>
<evidence type="ECO:0000256" key="5">
    <source>
        <dbReference type="ARBA" id="ARBA00022989"/>
    </source>
</evidence>
<dbReference type="GO" id="GO:0007030">
    <property type="term" value="P:Golgi organization"/>
    <property type="evidence" value="ECO:0000318"/>
    <property type="project" value="GO_Central"/>
</dbReference>
<gene>
    <name evidence="11" type="ORF">MANES_13G060900v8</name>
</gene>
<evidence type="ECO:0000256" key="3">
    <source>
        <dbReference type="ARBA" id="ARBA00022692"/>
    </source>
</evidence>
<dbReference type="SMART" id="SM01190">
    <property type="entry name" value="EMP24_GP25L"/>
    <property type="match status" value="1"/>
</dbReference>
<comment type="similarity">
    <text evidence="2 8">Belongs to the EMP24/GP25L family.</text>
</comment>
<dbReference type="PROSITE" id="PS50866">
    <property type="entry name" value="GOLD"/>
    <property type="match status" value="1"/>
</dbReference>
<comment type="subcellular location">
    <subcellularLocation>
        <location evidence="7">Endomembrane system</location>
        <topology evidence="7">Single-pass membrane protein</topology>
    </subcellularLocation>
    <subcellularLocation>
        <location evidence="1 8">Membrane</location>
        <topology evidence="1 8">Single-pass type I membrane protein</topology>
    </subcellularLocation>
</comment>
<dbReference type="PANTHER" id="PTHR22811">
    <property type="entry name" value="TRANSMEMBRANE EMP24 DOMAIN-CONTAINING PROTEIN"/>
    <property type="match status" value="1"/>
</dbReference>
<evidence type="ECO:0000256" key="1">
    <source>
        <dbReference type="ARBA" id="ARBA00004479"/>
    </source>
</evidence>
<proteinExistence type="inferred from homology"/>
<dbReference type="STRING" id="3983.A0A2C9UPI8"/>
<feature type="domain" description="GOLD" evidence="10">
    <location>
        <begin position="33"/>
        <end position="122"/>
    </location>
</feature>
<dbReference type="EMBL" id="CM004399">
    <property type="protein sequence ID" value="OAY32986.1"/>
    <property type="molecule type" value="Genomic_DNA"/>
</dbReference>
<reference evidence="12" key="1">
    <citation type="journal article" date="2016" name="Nat. Biotechnol.">
        <title>Sequencing wild and cultivated cassava and related species reveals extensive interspecific hybridization and genetic diversity.</title>
        <authorList>
            <person name="Bredeson J.V."/>
            <person name="Lyons J.B."/>
            <person name="Prochnik S.E."/>
            <person name="Wu G.A."/>
            <person name="Ha C.M."/>
            <person name="Edsinger-Gonzales E."/>
            <person name="Grimwood J."/>
            <person name="Schmutz J."/>
            <person name="Rabbi I.Y."/>
            <person name="Egesi C."/>
            <person name="Nauluvula P."/>
            <person name="Lebot V."/>
            <person name="Ndunguru J."/>
            <person name="Mkamilo G."/>
            <person name="Bart R.S."/>
            <person name="Setter T.L."/>
            <person name="Gleadow R.M."/>
            <person name="Kulakow P."/>
            <person name="Ferguson M.E."/>
            <person name="Rounsley S."/>
            <person name="Rokhsar D.S."/>
        </authorList>
    </citation>
    <scope>NUCLEOTIDE SEQUENCE [LARGE SCALE GENOMIC DNA]</scope>
    <source>
        <strain evidence="12">cv. AM560-2</strain>
    </source>
</reference>
<name>A0A2C9UPI8_MANES</name>
<dbReference type="Proteomes" id="UP000091857">
    <property type="component" value="Chromosome 13"/>
</dbReference>
<evidence type="ECO:0000256" key="2">
    <source>
        <dbReference type="ARBA" id="ARBA00007104"/>
    </source>
</evidence>
<dbReference type="Pfam" id="PF01105">
    <property type="entry name" value="EMP24_GP25L"/>
    <property type="match status" value="1"/>
</dbReference>
<dbReference type="Gramene" id="Manes.13G060900.1.v8.1">
    <property type="protein sequence ID" value="Manes.13G060900.1.v8.1.CDS"/>
    <property type="gene ID" value="Manes.13G060900.v8.1"/>
</dbReference>
<dbReference type="GO" id="GO:0005793">
    <property type="term" value="C:endoplasmic reticulum-Golgi intermediate compartment"/>
    <property type="evidence" value="ECO:0000318"/>
    <property type="project" value="GO_Central"/>
</dbReference>
<feature type="transmembrane region" description="Helical" evidence="9">
    <location>
        <begin position="183"/>
        <end position="201"/>
    </location>
</feature>
<dbReference type="InterPro" id="IPR015720">
    <property type="entry name" value="Emp24-like"/>
</dbReference>
<keyword evidence="4" id="KW-0732">Signal</keyword>
<evidence type="ECO:0000313" key="12">
    <source>
        <dbReference type="Proteomes" id="UP000091857"/>
    </source>
</evidence>
<evidence type="ECO:0000313" key="11">
    <source>
        <dbReference type="EMBL" id="OAY32986.1"/>
    </source>
</evidence>
<dbReference type="GO" id="GO:0016020">
    <property type="term" value="C:membrane"/>
    <property type="evidence" value="ECO:0007669"/>
    <property type="project" value="UniProtKB-SubCell"/>
</dbReference>
<dbReference type="OMA" id="HFDPLMQ"/>
<dbReference type="GO" id="GO:0006886">
    <property type="term" value="P:intracellular protein transport"/>
    <property type="evidence" value="ECO:0000318"/>
    <property type="project" value="GO_Central"/>
</dbReference>
<dbReference type="GO" id="GO:0005783">
    <property type="term" value="C:endoplasmic reticulum"/>
    <property type="evidence" value="ECO:0000318"/>
    <property type="project" value="GO_Central"/>
</dbReference>
<keyword evidence="6 9" id="KW-0472">Membrane</keyword>
<evidence type="ECO:0000256" key="4">
    <source>
        <dbReference type="ARBA" id="ARBA00022729"/>
    </source>
</evidence>
<dbReference type="InterPro" id="IPR009038">
    <property type="entry name" value="GOLD_dom"/>
</dbReference>
<evidence type="ECO:0000256" key="7">
    <source>
        <dbReference type="ARBA" id="ARBA00037847"/>
    </source>
</evidence>
<organism evidence="11 12">
    <name type="scientific">Manihot esculenta</name>
    <name type="common">Cassava</name>
    <name type="synonym">Jatropha manihot</name>
    <dbReference type="NCBI Taxonomy" id="3983"/>
    <lineage>
        <taxon>Eukaryota</taxon>
        <taxon>Viridiplantae</taxon>
        <taxon>Streptophyta</taxon>
        <taxon>Embryophyta</taxon>
        <taxon>Tracheophyta</taxon>
        <taxon>Spermatophyta</taxon>
        <taxon>Magnoliopsida</taxon>
        <taxon>eudicotyledons</taxon>
        <taxon>Gunneridae</taxon>
        <taxon>Pentapetalae</taxon>
        <taxon>rosids</taxon>
        <taxon>fabids</taxon>
        <taxon>Malpighiales</taxon>
        <taxon>Euphorbiaceae</taxon>
        <taxon>Crotonoideae</taxon>
        <taxon>Manihoteae</taxon>
        <taxon>Manihot</taxon>
    </lineage>
</organism>
<feature type="transmembrane region" description="Helical" evidence="9">
    <location>
        <begin position="6"/>
        <end position="30"/>
    </location>
</feature>
<keyword evidence="12" id="KW-1185">Reference proteome</keyword>
<keyword evidence="5 9" id="KW-1133">Transmembrane helix</keyword>
<evidence type="ECO:0000256" key="8">
    <source>
        <dbReference type="RuleBase" id="RU003827"/>
    </source>
</evidence>
<dbReference type="InterPro" id="IPR036598">
    <property type="entry name" value="GOLD_dom_sf"/>
</dbReference>
<dbReference type="GO" id="GO:0005794">
    <property type="term" value="C:Golgi apparatus"/>
    <property type="evidence" value="ECO:0000318"/>
    <property type="project" value="GO_Central"/>
</dbReference>
<dbReference type="GO" id="GO:0006888">
    <property type="term" value="P:endoplasmic reticulum to Golgi vesicle-mediated transport"/>
    <property type="evidence" value="ECO:0000318"/>
    <property type="project" value="GO_Central"/>
</dbReference>
<dbReference type="SUPFAM" id="SSF101576">
    <property type="entry name" value="Supernatant protein factor (SPF), C-terminal domain"/>
    <property type="match status" value="1"/>
</dbReference>
<keyword evidence="3 8" id="KW-0812">Transmembrane</keyword>
<evidence type="ECO:0000256" key="9">
    <source>
        <dbReference type="SAM" id="Phobius"/>
    </source>
</evidence>
<sequence length="214" mass="24921">MEKWVLRYIAMAMMGLLCSIKMASGIRFVIDKEECVSHKVDKEGDTLHISFVVIETDDSWHFTDSDQGVDLQIKGPSGDMLHEFVDKTSEKYEFVVYKKGVYHFCFTNKSPYLVTVDFDVHLGHFSYHDQHAKDEHLAPLIEQISKLEEALYNIQFEQHWLEAQTDRQAMVNDKMSRRALHKAMFESAALIGASVLQVYLLRRLFDQKFHISRV</sequence>
<protein>
    <recommendedName>
        <fullName evidence="10">GOLD domain-containing protein</fullName>
    </recommendedName>
</protein>
<evidence type="ECO:0000256" key="6">
    <source>
        <dbReference type="ARBA" id="ARBA00023136"/>
    </source>
</evidence>
<evidence type="ECO:0000259" key="10">
    <source>
        <dbReference type="PROSITE" id="PS50866"/>
    </source>
</evidence>
<accession>A0A2C9UPI8</accession>
<comment type="caution">
    <text evidence="11">The sequence shown here is derived from an EMBL/GenBank/DDBJ whole genome shotgun (WGS) entry which is preliminary data.</text>
</comment>
<dbReference type="GO" id="GO:0030134">
    <property type="term" value="C:COPII-coated ER to Golgi transport vesicle"/>
    <property type="evidence" value="ECO:0000318"/>
    <property type="project" value="GO_Central"/>
</dbReference>